<sequence length="118" mass="12018">MALLTNITAVRAPRIEESASVPTIATPLSWATPESKLWIASRNGEYAGMIEYTEGHFLATGATGFDLGGFSGLGQAMSAVDRGPIAGRLPVGVLSNVAIVSAVVALSMVGMGLTVIAA</sequence>
<proteinExistence type="predicted"/>
<dbReference type="EMBL" id="JACCBM010000001">
    <property type="protein sequence ID" value="NYD71090.1"/>
    <property type="molecule type" value="Genomic_DNA"/>
</dbReference>
<keyword evidence="1" id="KW-1133">Transmembrane helix</keyword>
<name>A0A852SQU7_9MICO</name>
<protein>
    <submittedName>
        <fullName evidence="2">Uncharacterized protein</fullName>
    </submittedName>
</protein>
<keyword evidence="3" id="KW-1185">Reference proteome</keyword>
<keyword evidence="1" id="KW-0472">Membrane</keyword>
<feature type="transmembrane region" description="Helical" evidence="1">
    <location>
        <begin position="97"/>
        <end position="117"/>
    </location>
</feature>
<dbReference type="AlphaFoldDB" id="A0A852SQU7"/>
<evidence type="ECO:0000256" key="1">
    <source>
        <dbReference type="SAM" id="Phobius"/>
    </source>
</evidence>
<evidence type="ECO:0000313" key="3">
    <source>
        <dbReference type="Proteomes" id="UP000549913"/>
    </source>
</evidence>
<gene>
    <name evidence="2" type="ORF">BJ984_002248</name>
</gene>
<reference evidence="2 3" key="1">
    <citation type="submission" date="2020-07" db="EMBL/GenBank/DDBJ databases">
        <title>Sequencing the genomes of 1000 actinobacteria strains.</title>
        <authorList>
            <person name="Klenk H.-P."/>
        </authorList>
    </citation>
    <scope>NUCLEOTIDE SEQUENCE [LARGE SCALE GENOMIC DNA]</scope>
    <source>
        <strain evidence="2 3">DSM 26474</strain>
    </source>
</reference>
<evidence type="ECO:0000313" key="2">
    <source>
        <dbReference type="EMBL" id="NYD71090.1"/>
    </source>
</evidence>
<accession>A0A852SQU7</accession>
<dbReference type="Proteomes" id="UP000549913">
    <property type="component" value="Unassembled WGS sequence"/>
</dbReference>
<organism evidence="2 3">
    <name type="scientific">Herbiconiux flava</name>
    <dbReference type="NCBI Taxonomy" id="881268"/>
    <lineage>
        <taxon>Bacteria</taxon>
        <taxon>Bacillati</taxon>
        <taxon>Actinomycetota</taxon>
        <taxon>Actinomycetes</taxon>
        <taxon>Micrococcales</taxon>
        <taxon>Microbacteriaceae</taxon>
        <taxon>Herbiconiux</taxon>
    </lineage>
</organism>
<comment type="caution">
    <text evidence="2">The sequence shown here is derived from an EMBL/GenBank/DDBJ whole genome shotgun (WGS) entry which is preliminary data.</text>
</comment>
<keyword evidence="1" id="KW-0812">Transmembrane</keyword>
<dbReference type="RefSeq" id="WP_179548115.1">
    <property type="nucleotide sequence ID" value="NZ_BSEW01000002.1"/>
</dbReference>